<dbReference type="EMBL" id="HBED01038453">
    <property type="protein sequence ID" value="CAD8320931.1"/>
    <property type="molecule type" value="Transcribed_RNA"/>
</dbReference>
<dbReference type="PROSITE" id="PS50231">
    <property type="entry name" value="RICIN_B_LECTIN"/>
    <property type="match status" value="1"/>
</dbReference>
<proteinExistence type="predicted"/>
<evidence type="ECO:0000259" key="2">
    <source>
        <dbReference type="SMART" id="SM00458"/>
    </source>
</evidence>
<dbReference type="SUPFAM" id="SSF50370">
    <property type="entry name" value="Ricin B-like lectins"/>
    <property type="match status" value="1"/>
</dbReference>
<dbReference type="InterPro" id="IPR035992">
    <property type="entry name" value="Ricin_B-like_lectins"/>
</dbReference>
<accession>A0A7R9ZEE7</accession>
<feature type="chain" id="PRO_5031309216" description="Ricin B lectin domain-containing protein" evidence="1">
    <location>
        <begin position="19"/>
        <end position="171"/>
    </location>
</feature>
<evidence type="ECO:0000313" key="3">
    <source>
        <dbReference type="EMBL" id="CAD8320931.1"/>
    </source>
</evidence>
<dbReference type="SMART" id="SM00458">
    <property type="entry name" value="RICIN"/>
    <property type="match status" value="1"/>
</dbReference>
<feature type="signal peptide" evidence="1">
    <location>
        <begin position="1"/>
        <end position="18"/>
    </location>
</feature>
<dbReference type="Gene3D" id="2.80.10.50">
    <property type="match status" value="1"/>
</dbReference>
<organism evidence="3">
    <name type="scientific">Pseudictyota dubia</name>
    <dbReference type="NCBI Taxonomy" id="2749911"/>
    <lineage>
        <taxon>Eukaryota</taxon>
        <taxon>Sar</taxon>
        <taxon>Stramenopiles</taxon>
        <taxon>Ochrophyta</taxon>
        <taxon>Bacillariophyta</taxon>
        <taxon>Mediophyceae</taxon>
        <taxon>Biddulphiophycidae</taxon>
        <taxon>Eupodiscales</taxon>
        <taxon>Odontellaceae</taxon>
        <taxon>Pseudictyota</taxon>
    </lineage>
</organism>
<gene>
    <name evidence="3" type="ORF">TDUB1175_LOCUS19347</name>
</gene>
<protein>
    <recommendedName>
        <fullName evidence="2">Ricin B lectin domain-containing protein</fullName>
    </recommendedName>
</protein>
<evidence type="ECO:0000256" key="1">
    <source>
        <dbReference type="SAM" id="SignalP"/>
    </source>
</evidence>
<dbReference type="InterPro" id="IPR000772">
    <property type="entry name" value="Ricin_B_lectin"/>
</dbReference>
<name>A0A7R9ZEE7_9STRA</name>
<reference evidence="3" key="1">
    <citation type="submission" date="2021-01" db="EMBL/GenBank/DDBJ databases">
        <authorList>
            <person name="Corre E."/>
            <person name="Pelletier E."/>
            <person name="Niang G."/>
            <person name="Scheremetjew M."/>
            <person name="Finn R."/>
            <person name="Kale V."/>
            <person name="Holt S."/>
            <person name="Cochrane G."/>
            <person name="Meng A."/>
            <person name="Brown T."/>
            <person name="Cohen L."/>
        </authorList>
    </citation>
    <scope>NUCLEOTIDE SEQUENCE</scope>
    <source>
        <strain evidence="3">CCMP147</strain>
    </source>
</reference>
<keyword evidence="1" id="KW-0732">Signal</keyword>
<dbReference type="AlphaFoldDB" id="A0A7R9ZEE7"/>
<sequence>MKHQFVLFVVLILGIVASDKAMLAFAQSCGSKSGPFRIKLYWRQGYRWQGQKSERKWCMQPSNKYVRIFKCSKSSSQKWIYENCQIKTANGRKCLTQGSRSKWLTVESCSGSNRQKWDWIGANSIGGYEIYPKGSKSKCVTQLHHPRKNEKLFLQRCSTAAKHKTSKWNKY</sequence>
<feature type="domain" description="Ricin B lectin" evidence="2">
    <location>
        <begin position="2"/>
        <end position="120"/>
    </location>
</feature>